<evidence type="ECO:0000313" key="2">
    <source>
        <dbReference type="EMBL" id="GMG39913.1"/>
    </source>
</evidence>
<organism evidence="2 3">
    <name type="scientific">Ambrosiozyma monospora</name>
    <name type="common">Yeast</name>
    <name type="synonym">Endomycopsis monosporus</name>
    <dbReference type="NCBI Taxonomy" id="43982"/>
    <lineage>
        <taxon>Eukaryota</taxon>
        <taxon>Fungi</taxon>
        <taxon>Dikarya</taxon>
        <taxon>Ascomycota</taxon>
        <taxon>Saccharomycotina</taxon>
        <taxon>Pichiomycetes</taxon>
        <taxon>Pichiales</taxon>
        <taxon>Pichiaceae</taxon>
        <taxon>Ambrosiozyma</taxon>
    </lineage>
</organism>
<reference evidence="2" key="1">
    <citation type="submission" date="2023-04" db="EMBL/GenBank/DDBJ databases">
        <title>Ambrosiozyma monospora NBRC 1965.</title>
        <authorList>
            <person name="Ichikawa N."/>
            <person name="Sato H."/>
            <person name="Tonouchi N."/>
        </authorList>
    </citation>
    <scope>NUCLEOTIDE SEQUENCE</scope>
    <source>
        <strain evidence="2">NBRC 1965</strain>
    </source>
</reference>
<evidence type="ECO:0000313" key="3">
    <source>
        <dbReference type="Proteomes" id="UP001165063"/>
    </source>
</evidence>
<keyword evidence="3" id="KW-1185">Reference proteome</keyword>
<feature type="region of interest" description="Disordered" evidence="1">
    <location>
        <begin position="242"/>
        <end position="263"/>
    </location>
</feature>
<dbReference type="AlphaFoldDB" id="A0A9W6YVJ2"/>
<evidence type="ECO:0000256" key="1">
    <source>
        <dbReference type="SAM" id="MobiDB-lite"/>
    </source>
</evidence>
<feature type="region of interest" description="Disordered" evidence="1">
    <location>
        <begin position="183"/>
        <end position="228"/>
    </location>
</feature>
<sequence length="307" mass="32240">MSSTVPSNSNNNFLNASGSTPQTNNISTASTSPFGNSIWSSNSPSSVGNFQEQSRFSRALSTSAIPNQQLRASAQSQLQFSQQQQQSPLVNFQMGYGNSGNFGNIQSTTPSSTSGNQFNSSTSGLSVFSVVAPTPSTTYTGSFNKSNGIIFPDSLKAAPTTSFTANPTMISSSSASHRMLMNSYTNNSSTRGHNDTAILDSEDEDEGDSTSRSNTSLSGLGAPITEATDDVDFLPSSLTDLLTPQELQRRSSKPSSGASKPLFTAIDEHPQPVISGPQPIHGQVHSALISGGAGHFSSDDDTQFVLE</sequence>
<name>A0A9W6YVJ2_AMBMO</name>
<feature type="region of interest" description="Disordered" evidence="1">
    <location>
        <begin position="1"/>
        <end position="30"/>
    </location>
</feature>
<dbReference type="OrthoDB" id="411372at2759"/>
<protein>
    <submittedName>
        <fullName evidence="2">Unnamed protein product</fullName>
    </submittedName>
</protein>
<proteinExistence type="predicted"/>
<dbReference type="EMBL" id="BSXU01003295">
    <property type="protein sequence ID" value="GMG39913.1"/>
    <property type="molecule type" value="Genomic_DNA"/>
</dbReference>
<accession>A0A9W6YVJ2</accession>
<gene>
    <name evidence="2" type="ORF">Amon01_000573300</name>
</gene>
<comment type="caution">
    <text evidence="2">The sequence shown here is derived from an EMBL/GenBank/DDBJ whole genome shotgun (WGS) entry which is preliminary data.</text>
</comment>
<dbReference type="Proteomes" id="UP001165063">
    <property type="component" value="Unassembled WGS sequence"/>
</dbReference>